<name>A0A378YAV7_9BURK</name>
<dbReference type="OrthoDB" id="8527650at2"/>
<reference evidence="2 4" key="2">
    <citation type="submission" date="2019-08" db="EMBL/GenBank/DDBJ databases">
        <authorList>
            <person name="Peeters C."/>
        </authorList>
    </citation>
    <scope>NUCLEOTIDE SEQUENCE [LARGE SCALE GENOMIC DNA]</scope>
    <source>
        <strain evidence="2 4">LMG 31119</strain>
    </source>
</reference>
<accession>A0A378YAV7</accession>
<dbReference type="KEGG" id="ppnm:LV28_01370"/>
<gene>
    <name evidence="1" type="ORF">NCTC13160_00278</name>
    <name evidence="2" type="ORF">PPN31119_01184</name>
</gene>
<organism evidence="1 3">
    <name type="scientific">Pandoraea pnomenusa</name>
    <dbReference type="NCBI Taxonomy" id="93220"/>
    <lineage>
        <taxon>Bacteria</taxon>
        <taxon>Pseudomonadati</taxon>
        <taxon>Pseudomonadota</taxon>
        <taxon>Betaproteobacteria</taxon>
        <taxon>Burkholderiales</taxon>
        <taxon>Burkholderiaceae</taxon>
        <taxon>Pandoraea</taxon>
    </lineage>
</organism>
<dbReference type="Proteomes" id="UP000361468">
    <property type="component" value="Unassembled WGS sequence"/>
</dbReference>
<sequence length="77" mass="8912">MDGNNLVRMANRIADFFESLPDREEALSEVASHLRKFWDPRMRAQILAMLQTSEAEDMHPLVREALARYRDRLAPAA</sequence>
<proteinExistence type="predicted"/>
<dbReference type="Proteomes" id="UP000254573">
    <property type="component" value="Unassembled WGS sequence"/>
</dbReference>
<dbReference type="RefSeq" id="WP_024788684.1">
    <property type="nucleotide sequence ID" value="NC_023018.2"/>
</dbReference>
<dbReference type="STRING" id="93220.A6P55_22315"/>
<dbReference type="GeneID" id="57198782"/>
<dbReference type="KEGG" id="ppno:DA70_04890"/>
<dbReference type="EMBL" id="UGSG01000001">
    <property type="protein sequence ID" value="SUA74365.1"/>
    <property type="molecule type" value="Genomic_DNA"/>
</dbReference>
<evidence type="ECO:0000313" key="3">
    <source>
        <dbReference type="Proteomes" id="UP000254573"/>
    </source>
</evidence>
<keyword evidence="4" id="KW-1185">Reference proteome</keyword>
<evidence type="ECO:0000313" key="4">
    <source>
        <dbReference type="Proteomes" id="UP000361468"/>
    </source>
</evidence>
<protein>
    <submittedName>
        <fullName evidence="1 2">Formate dehydrogenase</fullName>
    </submittedName>
</protein>
<evidence type="ECO:0000313" key="1">
    <source>
        <dbReference type="EMBL" id="SUA74365.1"/>
    </source>
</evidence>
<reference evidence="1 3" key="1">
    <citation type="submission" date="2018-06" db="EMBL/GenBank/DDBJ databases">
        <authorList>
            <consortium name="Pathogen Informatics"/>
            <person name="Doyle S."/>
        </authorList>
    </citation>
    <scope>NUCLEOTIDE SEQUENCE [LARGE SCALE GENOMIC DNA]</scope>
    <source>
        <strain evidence="1 3">NCTC13160</strain>
    </source>
</reference>
<dbReference type="KEGG" id="prb:X636_22205"/>
<dbReference type="EMBL" id="CABPSO010000002">
    <property type="protein sequence ID" value="VVE63103.1"/>
    <property type="molecule type" value="Genomic_DNA"/>
</dbReference>
<dbReference type="Pfam" id="PF11390">
    <property type="entry name" value="FdsD"/>
    <property type="match status" value="1"/>
</dbReference>
<dbReference type="AlphaFoldDB" id="A0A378YAV7"/>
<dbReference type="InterPro" id="IPR021074">
    <property type="entry name" value="Formate_DH_dsu"/>
</dbReference>
<evidence type="ECO:0000313" key="2">
    <source>
        <dbReference type="EMBL" id="VVE63103.1"/>
    </source>
</evidence>